<evidence type="ECO:0000259" key="2">
    <source>
        <dbReference type="Pfam" id="PF04773"/>
    </source>
</evidence>
<dbReference type="InterPro" id="IPR012373">
    <property type="entry name" value="Ferrdict_sens_TM"/>
</dbReference>
<evidence type="ECO:0000313" key="4">
    <source>
        <dbReference type="EMBL" id="MBV4358892.1"/>
    </source>
</evidence>
<keyword evidence="5" id="KW-1185">Reference proteome</keyword>
<name>A0A9E2W8Y5_9BACT</name>
<dbReference type="PANTHER" id="PTHR30273:SF2">
    <property type="entry name" value="PROTEIN FECR"/>
    <property type="match status" value="1"/>
</dbReference>
<dbReference type="RefSeq" id="WP_217792608.1">
    <property type="nucleotide sequence ID" value="NZ_JAHSPG010000013.1"/>
</dbReference>
<feature type="domain" description="Protein FecR C-terminal" evidence="3">
    <location>
        <begin position="345"/>
        <end position="412"/>
    </location>
</feature>
<dbReference type="PANTHER" id="PTHR30273">
    <property type="entry name" value="PERIPLASMIC SIGNAL SENSOR AND SIGMA FACTOR ACTIVATOR FECR-RELATED"/>
    <property type="match status" value="1"/>
</dbReference>
<dbReference type="InterPro" id="IPR032508">
    <property type="entry name" value="FecR_C"/>
</dbReference>
<organism evidence="4 5">
    <name type="scientific">Pinibacter aurantiacus</name>
    <dbReference type="NCBI Taxonomy" id="2851599"/>
    <lineage>
        <taxon>Bacteria</taxon>
        <taxon>Pseudomonadati</taxon>
        <taxon>Bacteroidota</taxon>
        <taxon>Chitinophagia</taxon>
        <taxon>Chitinophagales</taxon>
        <taxon>Chitinophagaceae</taxon>
        <taxon>Pinibacter</taxon>
    </lineage>
</organism>
<evidence type="ECO:0000256" key="1">
    <source>
        <dbReference type="SAM" id="Phobius"/>
    </source>
</evidence>
<protein>
    <submittedName>
        <fullName evidence="4">FecR domain-containing protein</fullName>
    </submittedName>
</protein>
<reference evidence="4" key="1">
    <citation type="submission" date="2021-06" db="EMBL/GenBank/DDBJ databases">
        <authorList>
            <person name="Huq M.A."/>
        </authorList>
    </citation>
    <scope>NUCLEOTIDE SEQUENCE</scope>
    <source>
        <strain evidence="4">MAH-26</strain>
    </source>
</reference>
<gene>
    <name evidence="4" type="ORF">KTO63_17125</name>
</gene>
<feature type="transmembrane region" description="Helical" evidence="1">
    <location>
        <begin position="111"/>
        <end position="132"/>
    </location>
</feature>
<sequence length="414" mass="45570">MNHDDASYIASLLYKRLSGTITSDEEVVLQKWLKENSANEAFAQQIEEDDFTKEIARRSPRYLSGLREELYAKIQQATGIERALSTGEAKVVPMQAKSRNRRPVLAYMRSNVVRVAVMLLIIAGVGALWIFLQRDHASTKTVKTIAVNNEIPPGGNRATLTLSDGSTIVLDSANIGTIAQQQNVAISKSAAGTVQYHVKGSGATSAMNTLSTPKGGQYKLVLPDGSKVWLNAASSITFPTQFATQERRVSITGEAYFEIAADAARPFYVKAKETDVKVLGTSFNINAYDDESEIATTLLIGAVMVSVGSRSQRLQPGQQAQSKGEELLLQKNIDTEAVVAWKEGYFNFQDMRLQAVMRQLERWYGIEVAYEGAVHNIAFYGKLSKDLTLQETLEGMAKTGLHFRLEGHRLIVTP</sequence>
<evidence type="ECO:0000313" key="5">
    <source>
        <dbReference type="Proteomes" id="UP000812270"/>
    </source>
</evidence>
<dbReference type="Pfam" id="PF16344">
    <property type="entry name" value="FecR_C"/>
    <property type="match status" value="1"/>
</dbReference>
<dbReference type="GO" id="GO:0016989">
    <property type="term" value="F:sigma factor antagonist activity"/>
    <property type="evidence" value="ECO:0007669"/>
    <property type="project" value="TreeGrafter"/>
</dbReference>
<keyword evidence="1" id="KW-0472">Membrane</keyword>
<evidence type="ECO:0000259" key="3">
    <source>
        <dbReference type="Pfam" id="PF16344"/>
    </source>
</evidence>
<accession>A0A9E2W8Y5</accession>
<dbReference type="Proteomes" id="UP000812270">
    <property type="component" value="Unassembled WGS sequence"/>
</dbReference>
<proteinExistence type="predicted"/>
<dbReference type="AlphaFoldDB" id="A0A9E2W8Y5"/>
<dbReference type="EMBL" id="JAHSPG010000013">
    <property type="protein sequence ID" value="MBV4358892.1"/>
    <property type="molecule type" value="Genomic_DNA"/>
</dbReference>
<dbReference type="FunFam" id="2.60.120.1440:FF:000001">
    <property type="entry name" value="Putative anti-sigma factor"/>
    <property type="match status" value="1"/>
</dbReference>
<comment type="caution">
    <text evidence="4">The sequence shown here is derived from an EMBL/GenBank/DDBJ whole genome shotgun (WGS) entry which is preliminary data.</text>
</comment>
<keyword evidence="1" id="KW-1133">Transmembrane helix</keyword>
<keyword evidence="1" id="KW-0812">Transmembrane</keyword>
<feature type="domain" description="FecR protein" evidence="2">
    <location>
        <begin position="209"/>
        <end position="303"/>
    </location>
</feature>
<dbReference type="InterPro" id="IPR006860">
    <property type="entry name" value="FecR"/>
</dbReference>
<dbReference type="Pfam" id="PF04773">
    <property type="entry name" value="FecR"/>
    <property type="match status" value="1"/>
</dbReference>